<name>A0A8H3ICU5_9LECA</name>
<sequence>MAQRKKQPETRGITSEQDIAEHASRITLVQGDFDLRYSTTNRSDALIFNRNQQAYLWNLIVHWGVSPQDAVIQHCQWSGKYMNRLRPGILLGFIRRITELSEEARAGCPEAAHFQFVTRRVDDLASLTPNASKPRKPRKGSKRHEPTEQPLQPFSQDDPDPATLQHLSLSSQHAQLSAYSHTPQPAVPGYPGQYPAPQNPSSGYFNAQQSAVPGYPGQYPPPQYQSSGYLNTQQPAAPGYPGQYPPTQNPSSGYFNAQQSAVPGYPGQYPPPQYQSSGYLNTQRPAVPRYPGQTLPQQVRSSESRYPDDVQFTSSTRSSRAPADPVMKAQMEHTLGLPSREDSDYLQVEPPSRRQRHPTRGSSGSGGSASPARELSSEERLENARQRTPRGYRRDRLTPEQLRSLSEEEKDAEVKLAEWEQKQWAPLLARAGDRLLSPEYEAEIAEIWDRIQHERRNHENRLSAKRREQARSGRQLQGHLDERNRPSHQGQQPREEDRQRRSGGGGHEPSKKDKRPPNYPQEPKKRGDGRRR</sequence>
<dbReference type="EMBL" id="CAJPDS010000010">
    <property type="protein sequence ID" value="CAF9911375.1"/>
    <property type="molecule type" value="Genomic_DNA"/>
</dbReference>
<proteinExistence type="predicted"/>
<accession>A0A8H3ICU5</accession>
<evidence type="ECO:0000313" key="2">
    <source>
        <dbReference type="EMBL" id="CAF9911375.1"/>
    </source>
</evidence>
<keyword evidence="3" id="KW-1185">Reference proteome</keyword>
<evidence type="ECO:0000256" key="1">
    <source>
        <dbReference type="SAM" id="MobiDB-lite"/>
    </source>
</evidence>
<feature type="compositionally biased region" description="Basic residues" evidence="1">
    <location>
        <begin position="133"/>
        <end position="142"/>
    </location>
</feature>
<comment type="caution">
    <text evidence="2">The sequence shown here is derived from an EMBL/GenBank/DDBJ whole genome shotgun (WGS) entry which is preliminary data.</text>
</comment>
<feature type="compositionally biased region" description="Basic and acidic residues" evidence="1">
    <location>
        <begin position="375"/>
        <end position="385"/>
    </location>
</feature>
<feature type="region of interest" description="Disordered" evidence="1">
    <location>
        <begin position="125"/>
        <end position="413"/>
    </location>
</feature>
<feature type="compositionally biased region" description="Polar residues" evidence="1">
    <location>
        <begin position="249"/>
        <end position="261"/>
    </location>
</feature>
<feature type="compositionally biased region" description="Low complexity" evidence="1">
    <location>
        <begin position="224"/>
        <end position="242"/>
    </location>
</feature>
<feature type="compositionally biased region" description="Basic and acidic residues" evidence="1">
    <location>
        <begin position="452"/>
        <end position="471"/>
    </location>
</feature>
<organism evidence="2 3">
    <name type="scientific">Heterodermia speciosa</name>
    <dbReference type="NCBI Taxonomy" id="116794"/>
    <lineage>
        <taxon>Eukaryota</taxon>
        <taxon>Fungi</taxon>
        <taxon>Dikarya</taxon>
        <taxon>Ascomycota</taxon>
        <taxon>Pezizomycotina</taxon>
        <taxon>Lecanoromycetes</taxon>
        <taxon>OSLEUM clade</taxon>
        <taxon>Lecanoromycetidae</taxon>
        <taxon>Caliciales</taxon>
        <taxon>Physciaceae</taxon>
        <taxon>Heterodermia</taxon>
    </lineage>
</organism>
<dbReference type="Proteomes" id="UP000664521">
    <property type="component" value="Unassembled WGS sequence"/>
</dbReference>
<gene>
    <name evidence="2" type="ORF">HETSPECPRED_000316</name>
</gene>
<feature type="region of interest" description="Disordered" evidence="1">
    <location>
        <begin position="452"/>
        <end position="532"/>
    </location>
</feature>
<reference evidence="2" key="1">
    <citation type="submission" date="2021-03" db="EMBL/GenBank/DDBJ databases">
        <authorList>
            <person name="Tagirdzhanova G."/>
        </authorList>
    </citation>
    <scope>NUCLEOTIDE SEQUENCE</scope>
</reference>
<feature type="compositionally biased region" description="Low complexity" evidence="1">
    <location>
        <begin position="162"/>
        <end position="181"/>
    </location>
</feature>
<protein>
    <submittedName>
        <fullName evidence="2">Uncharacterized protein</fullName>
    </submittedName>
</protein>
<evidence type="ECO:0000313" key="3">
    <source>
        <dbReference type="Proteomes" id="UP000664521"/>
    </source>
</evidence>
<dbReference type="AlphaFoldDB" id="A0A8H3ICU5"/>
<feature type="compositionally biased region" description="Polar residues" evidence="1">
    <location>
        <begin position="199"/>
        <end position="211"/>
    </location>
</feature>